<dbReference type="OrthoDB" id="2129491at2759"/>
<dbReference type="InterPro" id="IPR051450">
    <property type="entry name" value="Gfo/Idh/MocA_Oxidoreductases"/>
</dbReference>
<dbReference type="PANTHER" id="PTHR43377">
    <property type="entry name" value="BILIVERDIN REDUCTASE A"/>
    <property type="match status" value="1"/>
</dbReference>
<dbReference type="InterPro" id="IPR036291">
    <property type="entry name" value="NAD(P)-bd_dom_sf"/>
</dbReference>
<name>A0A9P4NPV7_9PEZI</name>
<dbReference type="InterPro" id="IPR000683">
    <property type="entry name" value="Gfo/Idh/MocA-like_OxRdtase_N"/>
</dbReference>
<dbReference type="SUPFAM" id="SSF51735">
    <property type="entry name" value="NAD(P)-binding Rossmann-fold domains"/>
    <property type="match status" value="1"/>
</dbReference>
<evidence type="ECO:0000313" key="2">
    <source>
        <dbReference type="EMBL" id="KAF2429477.1"/>
    </source>
</evidence>
<keyword evidence="3" id="KW-1185">Reference proteome</keyword>
<dbReference type="GO" id="GO:0000166">
    <property type="term" value="F:nucleotide binding"/>
    <property type="evidence" value="ECO:0007669"/>
    <property type="project" value="InterPro"/>
</dbReference>
<proteinExistence type="predicted"/>
<comment type="caution">
    <text evidence="2">The sequence shown here is derived from an EMBL/GenBank/DDBJ whole genome shotgun (WGS) entry which is preliminary data.</text>
</comment>
<dbReference type="AlphaFoldDB" id="A0A9P4NPV7"/>
<evidence type="ECO:0000259" key="1">
    <source>
        <dbReference type="Pfam" id="PF01408"/>
    </source>
</evidence>
<gene>
    <name evidence="2" type="ORF">EJ08DRAFT_590643</name>
</gene>
<dbReference type="Proteomes" id="UP000800235">
    <property type="component" value="Unassembled WGS sequence"/>
</dbReference>
<organism evidence="2 3">
    <name type="scientific">Tothia fuscella</name>
    <dbReference type="NCBI Taxonomy" id="1048955"/>
    <lineage>
        <taxon>Eukaryota</taxon>
        <taxon>Fungi</taxon>
        <taxon>Dikarya</taxon>
        <taxon>Ascomycota</taxon>
        <taxon>Pezizomycotina</taxon>
        <taxon>Dothideomycetes</taxon>
        <taxon>Pleosporomycetidae</taxon>
        <taxon>Venturiales</taxon>
        <taxon>Cylindrosympodiaceae</taxon>
        <taxon>Tothia</taxon>
    </lineage>
</organism>
<accession>A0A9P4NPV7</accession>
<dbReference type="Gene3D" id="3.40.50.720">
    <property type="entry name" value="NAD(P)-binding Rossmann-like Domain"/>
    <property type="match status" value="1"/>
</dbReference>
<dbReference type="EMBL" id="MU007046">
    <property type="protein sequence ID" value="KAF2429477.1"/>
    <property type="molecule type" value="Genomic_DNA"/>
</dbReference>
<dbReference type="Pfam" id="PF01408">
    <property type="entry name" value="GFO_IDH_MocA"/>
    <property type="match status" value="1"/>
</dbReference>
<evidence type="ECO:0000313" key="3">
    <source>
        <dbReference type="Proteomes" id="UP000800235"/>
    </source>
</evidence>
<dbReference type="PANTHER" id="PTHR43377:SF12">
    <property type="entry name" value="BINDING ROSSMANN FOLD OXIDOREDUCTASE, PUTATIVE (AFU_ORTHOLOGUE AFUA_3G11840)-RELATED"/>
    <property type="match status" value="1"/>
</dbReference>
<sequence>MAPHRIRNDLASRAIPGPNAPRILFIGAGSQGHAYAEPIVRLGLGHVVAVADPIPLKRQELFGQKYIWGIHDRNALPHEEFEDWQSFVKYEIKRRERLAAGEISEDDAEFKGVDSAFICVLDEMHVHVIKALVPLGIHIMCEKPLATTLEDCTGILGAVTKEWEVLGRKSIFGIGHVLRYSSYNVKLRQLVREQKTIGDLISIEHTEPIGWWHMAHSFVRGNWRRQDTTGPILLTKSCHDIDFLMWLVASPTSPSNSEPPHLPSYISSSGHLNHFRKARKPAAAGNATNCLSCPIESTCIYSSKNIYINKLLDVEDLDWPLPTVVPEIEDIYKAKGKEDAKQRLLEALGEDYTPDTPDSVIKQRPWFGRCVWECDNDVNDDQTVTISWEDDPLPPAQENGTFNGTNNGVVESRDGAKEQVRGDASGLTGRAAKTAIFHMTAPTELICERRGRIYGTTGEITYDSTTISVHSFATGKTVKYVPEVRGIGHGGGDEWLAENFCKAVEQVNAGGAVEEAQKQWLGVSIEEIVRSHVAVFAAERARTERSVVDWRKFWREEVERHVIKA</sequence>
<dbReference type="Gene3D" id="3.30.360.10">
    <property type="entry name" value="Dihydrodipicolinate Reductase, domain 2"/>
    <property type="match status" value="1"/>
</dbReference>
<reference evidence="2" key="1">
    <citation type="journal article" date="2020" name="Stud. Mycol.">
        <title>101 Dothideomycetes genomes: a test case for predicting lifestyles and emergence of pathogens.</title>
        <authorList>
            <person name="Haridas S."/>
            <person name="Albert R."/>
            <person name="Binder M."/>
            <person name="Bloem J."/>
            <person name="Labutti K."/>
            <person name="Salamov A."/>
            <person name="Andreopoulos B."/>
            <person name="Baker S."/>
            <person name="Barry K."/>
            <person name="Bills G."/>
            <person name="Bluhm B."/>
            <person name="Cannon C."/>
            <person name="Castanera R."/>
            <person name="Culley D."/>
            <person name="Daum C."/>
            <person name="Ezra D."/>
            <person name="Gonzalez J."/>
            <person name="Henrissat B."/>
            <person name="Kuo A."/>
            <person name="Liang C."/>
            <person name="Lipzen A."/>
            <person name="Lutzoni F."/>
            <person name="Magnuson J."/>
            <person name="Mondo S."/>
            <person name="Nolan M."/>
            <person name="Ohm R."/>
            <person name="Pangilinan J."/>
            <person name="Park H.-J."/>
            <person name="Ramirez L."/>
            <person name="Alfaro M."/>
            <person name="Sun H."/>
            <person name="Tritt A."/>
            <person name="Yoshinaga Y."/>
            <person name="Zwiers L.-H."/>
            <person name="Turgeon B."/>
            <person name="Goodwin S."/>
            <person name="Spatafora J."/>
            <person name="Crous P."/>
            <person name="Grigoriev I."/>
        </authorList>
    </citation>
    <scope>NUCLEOTIDE SEQUENCE</scope>
    <source>
        <strain evidence="2">CBS 130266</strain>
    </source>
</reference>
<dbReference type="SUPFAM" id="SSF55347">
    <property type="entry name" value="Glyceraldehyde-3-phosphate dehydrogenase-like, C-terminal domain"/>
    <property type="match status" value="1"/>
</dbReference>
<feature type="domain" description="Gfo/Idh/MocA-like oxidoreductase N-terminal" evidence="1">
    <location>
        <begin position="22"/>
        <end position="161"/>
    </location>
</feature>
<protein>
    <submittedName>
        <fullName evidence="2">Streptomycin biosynthesis protein StrI</fullName>
    </submittedName>
</protein>